<evidence type="ECO:0000313" key="2">
    <source>
        <dbReference type="EMBL" id="MBP1046633.1"/>
    </source>
</evidence>
<evidence type="ECO:0000313" key="1">
    <source>
        <dbReference type="EMBL" id="MBP1046273.1"/>
    </source>
</evidence>
<dbReference type="RefSeq" id="WP_209557087.1">
    <property type="nucleotide sequence ID" value="NZ_JAEDXU010000003.1"/>
</dbReference>
<dbReference type="InterPro" id="IPR021477">
    <property type="entry name" value="TVIIS_effector_SACOL2603_fam"/>
</dbReference>
<dbReference type="EMBL" id="JAEDXU010000003">
    <property type="protein sequence ID" value="MBP1046273.1"/>
    <property type="molecule type" value="Genomic_DNA"/>
</dbReference>
<dbReference type="InterPro" id="IPR036689">
    <property type="entry name" value="ESAT-6-like_sf"/>
</dbReference>
<accession>A0ABS4CJL1</accession>
<sequence length="105" mass="10493">MSDGKEVKSDSAVAGQVATKIASSLDGAAGGGAILTDTQTTVGGNQNAQDAIQSMFGAQNKIVQAIGQASNNLQSIASEFEAADQATRKLISSISIPSPIKGVGE</sequence>
<organism evidence="2 3">
    <name type="scientific">Enterococcus larvae</name>
    <dbReference type="NCBI Taxonomy" id="2794352"/>
    <lineage>
        <taxon>Bacteria</taxon>
        <taxon>Bacillati</taxon>
        <taxon>Bacillota</taxon>
        <taxon>Bacilli</taxon>
        <taxon>Lactobacillales</taxon>
        <taxon>Enterococcaceae</taxon>
        <taxon>Enterococcus</taxon>
    </lineage>
</organism>
<dbReference type="EMBL" id="JAEDXU010000004">
    <property type="protein sequence ID" value="MBP1046633.1"/>
    <property type="molecule type" value="Genomic_DNA"/>
</dbReference>
<gene>
    <name evidence="1" type="ORF">I6N96_08245</name>
    <name evidence="2" type="ORF">I6N96_10065</name>
</gene>
<dbReference type="SUPFAM" id="SSF140453">
    <property type="entry name" value="EsxAB dimer-like"/>
    <property type="match status" value="1"/>
</dbReference>
<name>A0ABS4CJL1_9ENTE</name>
<dbReference type="Proteomes" id="UP000673375">
    <property type="component" value="Unassembled WGS sequence"/>
</dbReference>
<comment type="caution">
    <text evidence="2">The sequence shown here is derived from an EMBL/GenBank/DDBJ whole genome shotgun (WGS) entry which is preliminary data.</text>
</comment>
<evidence type="ECO:0000313" key="3">
    <source>
        <dbReference type="Proteomes" id="UP000673375"/>
    </source>
</evidence>
<keyword evidence="3" id="KW-1185">Reference proteome</keyword>
<dbReference type="NCBIfam" id="TIGR04197">
    <property type="entry name" value="T7SS_SACOL2603"/>
    <property type="match status" value="1"/>
</dbReference>
<protein>
    <submittedName>
        <fullName evidence="2">TIGR04197 family type VII secretion effector</fullName>
    </submittedName>
</protein>
<reference evidence="2 3" key="1">
    <citation type="submission" date="2020-12" db="EMBL/GenBank/DDBJ databases">
        <title>Vagococcus allomyrinae sp. nov. and Enterococcus lavae sp. nov., isolated from the larvae of Allomyrina dichotoma.</title>
        <authorList>
            <person name="Lee S.D."/>
        </authorList>
    </citation>
    <scope>NUCLEOTIDE SEQUENCE [LARGE SCALE GENOMIC DNA]</scope>
    <source>
        <strain evidence="2 3">BWM-S5</strain>
    </source>
</reference>
<proteinExistence type="predicted"/>